<organism evidence="2 3">
    <name type="scientific">Nonomuraea mesophila</name>
    <dbReference type="NCBI Taxonomy" id="2530382"/>
    <lineage>
        <taxon>Bacteria</taxon>
        <taxon>Bacillati</taxon>
        <taxon>Actinomycetota</taxon>
        <taxon>Actinomycetes</taxon>
        <taxon>Streptosporangiales</taxon>
        <taxon>Streptosporangiaceae</taxon>
        <taxon>Nonomuraea</taxon>
    </lineage>
</organism>
<feature type="compositionally biased region" description="Basic and acidic residues" evidence="1">
    <location>
        <begin position="39"/>
        <end position="60"/>
    </location>
</feature>
<accession>A0A4R5FA86</accession>
<name>A0A4R5FA86_9ACTN</name>
<dbReference type="EMBL" id="SMLD01000066">
    <property type="protein sequence ID" value="TDE45721.1"/>
    <property type="molecule type" value="Genomic_DNA"/>
</dbReference>
<comment type="caution">
    <text evidence="2">The sequence shown here is derived from an EMBL/GenBank/DDBJ whole genome shotgun (WGS) entry which is preliminary data.</text>
</comment>
<dbReference type="AlphaFoldDB" id="A0A4R5FA86"/>
<gene>
    <name evidence="2" type="ORF">E1295_24035</name>
</gene>
<protein>
    <submittedName>
        <fullName evidence="2">Uncharacterized protein</fullName>
    </submittedName>
</protein>
<evidence type="ECO:0000256" key="1">
    <source>
        <dbReference type="SAM" id="MobiDB-lite"/>
    </source>
</evidence>
<proteinExistence type="predicted"/>
<evidence type="ECO:0000313" key="3">
    <source>
        <dbReference type="Proteomes" id="UP000295136"/>
    </source>
</evidence>
<sequence>MILGLYWQMSPTAGTTLTWSDRRSGARLELTLVRHPADAAADERTLPRNATDDTGREGRSRAAAIRRVVGPDSHGRVWREKDTPAVLHAEGVSEDDVDALVKELRVVDARDRDRIRATVIEYPARKLLDPGLRMAPSGRTATDVWAVGVKELDDGVQVSVRSVSGALPFYDDHEIELDDAGCSGGGSYALANRRVGQRAARCRGRAHPCRAAWRRR</sequence>
<feature type="region of interest" description="Disordered" evidence="1">
    <location>
        <begin position="39"/>
        <end position="61"/>
    </location>
</feature>
<dbReference type="RefSeq" id="WP_132632869.1">
    <property type="nucleotide sequence ID" value="NZ_SMLD01000066.1"/>
</dbReference>
<evidence type="ECO:0000313" key="2">
    <source>
        <dbReference type="EMBL" id="TDE45721.1"/>
    </source>
</evidence>
<reference evidence="2 3" key="1">
    <citation type="submission" date="2019-03" db="EMBL/GenBank/DDBJ databases">
        <title>Draft genome sequences of novel Actinobacteria.</title>
        <authorList>
            <person name="Sahin N."/>
            <person name="Ay H."/>
            <person name="Saygin H."/>
        </authorList>
    </citation>
    <scope>NUCLEOTIDE SEQUENCE [LARGE SCALE GENOMIC DNA]</scope>
    <source>
        <strain evidence="2 3">6K102</strain>
    </source>
</reference>
<keyword evidence="3" id="KW-1185">Reference proteome</keyword>
<dbReference type="Proteomes" id="UP000295136">
    <property type="component" value="Unassembled WGS sequence"/>
</dbReference>